<reference evidence="1 2" key="1">
    <citation type="submission" date="2011-08" db="EMBL/GenBank/DDBJ databases">
        <title>The Genome Sequence of Clostridium hathewayi WAL-18680.</title>
        <authorList>
            <consortium name="The Broad Institute Genome Sequencing Platform"/>
            <person name="Earl A."/>
            <person name="Ward D."/>
            <person name="Feldgarden M."/>
            <person name="Gevers D."/>
            <person name="Finegold S.M."/>
            <person name="Summanen P.H."/>
            <person name="Molitoris D.R."/>
            <person name="Song M."/>
            <person name="Daigneault M."/>
            <person name="Allen-Vercoe E."/>
            <person name="Young S.K."/>
            <person name="Zeng Q."/>
            <person name="Gargeya S."/>
            <person name="Fitzgerald M."/>
            <person name="Haas B."/>
            <person name="Abouelleil A."/>
            <person name="Alvarado L."/>
            <person name="Arachchi H.M."/>
            <person name="Berlin A."/>
            <person name="Brown A."/>
            <person name="Chapman S.B."/>
            <person name="Chen Z."/>
            <person name="Dunbar C."/>
            <person name="Freedman E."/>
            <person name="Gearin G."/>
            <person name="Gellesch M."/>
            <person name="Goldberg J."/>
            <person name="Griggs A."/>
            <person name="Gujja S."/>
            <person name="Heiman D."/>
            <person name="Howarth C."/>
            <person name="Larson L."/>
            <person name="Lui A."/>
            <person name="MacDonald P.J.P."/>
            <person name="Montmayeur A."/>
            <person name="Murphy C."/>
            <person name="Neiman D."/>
            <person name="Pearson M."/>
            <person name="Priest M."/>
            <person name="Roberts A."/>
            <person name="Saif S."/>
            <person name="Shea T."/>
            <person name="Shenoy N."/>
            <person name="Sisk P."/>
            <person name="Stolte C."/>
            <person name="Sykes S."/>
            <person name="Wortman J."/>
            <person name="Nusbaum C."/>
            <person name="Birren B."/>
        </authorList>
    </citation>
    <scope>NUCLEOTIDE SEQUENCE [LARGE SCALE GENOMIC DNA]</scope>
    <source>
        <strain evidence="1 2">WAL-18680</strain>
    </source>
</reference>
<dbReference type="OrthoDB" id="1863061at2"/>
<evidence type="ECO:0000313" key="1">
    <source>
        <dbReference type="EMBL" id="EHI60580.1"/>
    </source>
</evidence>
<dbReference type="Proteomes" id="UP000005384">
    <property type="component" value="Unassembled WGS sequence"/>
</dbReference>
<evidence type="ECO:0000313" key="2">
    <source>
        <dbReference type="Proteomes" id="UP000005384"/>
    </source>
</evidence>
<evidence type="ECO:0008006" key="3">
    <source>
        <dbReference type="Google" id="ProtNLM"/>
    </source>
</evidence>
<name>G5ID15_9FIRM</name>
<comment type="caution">
    <text evidence="1">The sequence shown here is derived from an EMBL/GenBank/DDBJ whole genome shotgun (WGS) entry which is preliminary data.</text>
</comment>
<keyword evidence="2" id="KW-1185">Reference proteome</keyword>
<dbReference type="PATRIC" id="fig|742737.3.peg.1402"/>
<organism evidence="1 2">
    <name type="scientific">Hungatella hathewayi WAL-18680</name>
    <dbReference type="NCBI Taxonomy" id="742737"/>
    <lineage>
        <taxon>Bacteria</taxon>
        <taxon>Bacillati</taxon>
        <taxon>Bacillota</taxon>
        <taxon>Clostridia</taxon>
        <taxon>Lachnospirales</taxon>
        <taxon>Lachnospiraceae</taxon>
        <taxon>Hungatella</taxon>
    </lineage>
</organism>
<accession>G5ID15</accession>
<dbReference type="EMBL" id="ADLN01000014">
    <property type="protein sequence ID" value="EHI60580.1"/>
    <property type="molecule type" value="Genomic_DNA"/>
</dbReference>
<sequence>MTDIHDFTKIKNMMALLLCAMFFLLCATLTLSGGRLYAQTADAGSVNYQSRTALSYLVNQIRQGDRADGGIAVTSFGGQDAVCIREQLEGGSFLTLLYCYDGQLRELFMEEGTGLQPGDGTPLLPLDGLSVTACDGVMTLTVTLPEQGATRQVSLAPRCGIKEDYGL</sequence>
<dbReference type="AlphaFoldDB" id="G5ID15"/>
<protein>
    <recommendedName>
        <fullName evidence="3">DUF4860 domain-containing protein</fullName>
    </recommendedName>
</protein>
<proteinExistence type="predicted"/>
<dbReference type="RefSeq" id="WP_006779373.1">
    <property type="nucleotide sequence ID" value="NZ_CP040506.1"/>
</dbReference>
<dbReference type="Pfam" id="PF16152">
    <property type="entry name" value="DUF4860"/>
    <property type="match status" value="1"/>
</dbReference>
<dbReference type="HOGENOM" id="CLU_133161_0_0_9"/>
<gene>
    <name evidence="1" type="ORF">HMPREF9473_01389</name>
</gene>
<dbReference type="InterPro" id="IPR032340">
    <property type="entry name" value="DUF4860"/>
</dbReference>